<feature type="region of interest" description="Disordered" evidence="1">
    <location>
        <begin position="562"/>
        <end position="588"/>
    </location>
</feature>
<feature type="region of interest" description="Disordered" evidence="1">
    <location>
        <begin position="412"/>
        <end position="550"/>
    </location>
</feature>
<evidence type="ECO:0000256" key="1">
    <source>
        <dbReference type="SAM" id="MobiDB-lite"/>
    </source>
</evidence>
<name>A0A8H6XCQ7_9AGAR</name>
<keyword evidence="4" id="KW-1185">Reference proteome</keyword>
<evidence type="ECO:0000313" key="4">
    <source>
        <dbReference type="Proteomes" id="UP000620124"/>
    </source>
</evidence>
<feature type="compositionally biased region" description="Polar residues" evidence="1">
    <location>
        <begin position="529"/>
        <end position="550"/>
    </location>
</feature>
<proteinExistence type="predicted"/>
<organism evidence="3 4">
    <name type="scientific">Mycena venus</name>
    <dbReference type="NCBI Taxonomy" id="2733690"/>
    <lineage>
        <taxon>Eukaryota</taxon>
        <taxon>Fungi</taxon>
        <taxon>Dikarya</taxon>
        <taxon>Basidiomycota</taxon>
        <taxon>Agaricomycotina</taxon>
        <taxon>Agaricomycetes</taxon>
        <taxon>Agaricomycetidae</taxon>
        <taxon>Agaricales</taxon>
        <taxon>Marasmiineae</taxon>
        <taxon>Mycenaceae</taxon>
        <taxon>Mycena</taxon>
    </lineage>
</organism>
<evidence type="ECO:0000259" key="2">
    <source>
        <dbReference type="Pfam" id="PF12927"/>
    </source>
</evidence>
<reference evidence="3" key="1">
    <citation type="submission" date="2020-05" db="EMBL/GenBank/DDBJ databases">
        <title>Mycena genomes resolve the evolution of fungal bioluminescence.</title>
        <authorList>
            <person name="Tsai I.J."/>
        </authorList>
    </citation>
    <scope>NUCLEOTIDE SEQUENCE</scope>
    <source>
        <strain evidence="3">CCC161011</strain>
    </source>
</reference>
<feature type="compositionally biased region" description="Low complexity" evidence="1">
    <location>
        <begin position="509"/>
        <end position="528"/>
    </location>
</feature>
<dbReference type="OrthoDB" id="21413at2759"/>
<sequence length="603" mass="64834">MTGETKNLSDGSTQALQALLHSLTPDAAAEAGGKLSPAALEKLSAKLSELVGDEAGEPQRRNEKGQLLNEEGLPIIDIAEPVPASDAHATSGFLNEDAPTPLAALPISEQERRRHERDRILDLLEEEERREQAREDGISEEQRQEILQKRKQAAQDERARLKAAKDMQRKMGKALLRDMTPSRDKPTPDPTPSSNLDFAVEEVQETVPNPRKTVTFADAAVEAETTEADTSDWGDVVPARLRANSKPSLMSNAQPDSTPMKMHVVERIPGKPVVGLQPDSDDESEPPDSPTISDEDEEGGFESDEELAEEIDVDFARHQREIALEYHAKRAKMAETASQALQSDFHDKNDHKTGEDSINLPFRKPAISHFQANRLASSYNAATPSSSTSLGANVVPASTAQTFQRAIRMGKLDSDNRLIGGDAGESGSDEEGDADMQEIAELLKKGEVYNLGPDGNYLHMVPPNPPAASTATIPPPVTTPEGPPPSSRKPPTSKFKLARSGRTPAAALPSPDASGSSTPTSSAPRSSPKLSTPVTETPSSSNPTVLSSTVVEKLPPSANTTAFGSMIVDSPSFPQSRRPQHPPTVVRAADKAAKVSRFLAERM</sequence>
<feature type="compositionally biased region" description="Basic and acidic residues" evidence="1">
    <location>
        <begin position="109"/>
        <end position="169"/>
    </location>
</feature>
<feature type="compositionally biased region" description="Acidic residues" evidence="1">
    <location>
        <begin position="427"/>
        <end position="438"/>
    </location>
</feature>
<feature type="region of interest" description="Disordered" evidence="1">
    <location>
        <begin position="267"/>
        <end position="314"/>
    </location>
</feature>
<gene>
    <name evidence="3" type="ORF">MVEN_02031900</name>
</gene>
<dbReference type="Proteomes" id="UP000620124">
    <property type="component" value="Unassembled WGS sequence"/>
</dbReference>
<feature type="domain" description="DUF3835" evidence="2">
    <location>
        <begin position="308"/>
        <end position="375"/>
    </location>
</feature>
<feature type="region of interest" description="Disordered" evidence="1">
    <location>
        <begin position="331"/>
        <end position="360"/>
    </location>
</feature>
<feature type="region of interest" description="Disordered" evidence="1">
    <location>
        <begin position="82"/>
        <end position="195"/>
    </location>
</feature>
<feature type="region of interest" description="Disordered" evidence="1">
    <location>
        <begin position="50"/>
        <end position="69"/>
    </location>
</feature>
<dbReference type="EMBL" id="JACAZI010000021">
    <property type="protein sequence ID" value="KAF7338074.1"/>
    <property type="molecule type" value="Genomic_DNA"/>
</dbReference>
<accession>A0A8H6XCQ7</accession>
<dbReference type="Pfam" id="PF12927">
    <property type="entry name" value="DUF3835"/>
    <property type="match status" value="1"/>
</dbReference>
<evidence type="ECO:0000313" key="3">
    <source>
        <dbReference type="EMBL" id="KAF7338074.1"/>
    </source>
</evidence>
<dbReference type="InterPro" id="IPR024325">
    <property type="entry name" value="DUF3835"/>
</dbReference>
<dbReference type="AlphaFoldDB" id="A0A8H6XCQ7"/>
<protein>
    <recommendedName>
        <fullName evidence="2">DUF3835 domain-containing protein</fullName>
    </recommendedName>
</protein>
<feature type="compositionally biased region" description="Acidic residues" evidence="1">
    <location>
        <begin position="293"/>
        <end position="313"/>
    </location>
</feature>
<comment type="caution">
    <text evidence="3">The sequence shown here is derived from an EMBL/GenBank/DDBJ whole genome shotgun (WGS) entry which is preliminary data.</text>
</comment>
<feature type="compositionally biased region" description="Basic and acidic residues" evidence="1">
    <location>
        <begin position="344"/>
        <end position="355"/>
    </location>
</feature>
<feature type="compositionally biased region" description="Pro residues" evidence="1">
    <location>
        <begin position="473"/>
        <end position="488"/>
    </location>
</feature>